<feature type="region of interest" description="Disordered" evidence="1">
    <location>
        <begin position="54"/>
        <end position="97"/>
    </location>
</feature>
<protein>
    <submittedName>
        <fullName evidence="2">Uncharacterized protein</fullName>
    </submittedName>
</protein>
<proteinExistence type="predicted"/>
<evidence type="ECO:0000313" key="2">
    <source>
        <dbReference type="EMBL" id="KAJ8417206.1"/>
    </source>
</evidence>
<keyword evidence="3" id="KW-1185">Reference proteome</keyword>
<dbReference type="Proteomes" id="UP001221898">
    <property type="component" value="Unassembled WGS sequence"/>
</dbReference>
<evidence type="ECO:0000256" key="1">
    <source>
        <dbReference type="SAM" id="MobiDB-lite"/>
    </source>
</evidence>
<evidence type="ECO:0000313" key="3">
    <source>
        <dbReference type="Proteomes" id="UP001221898"/>
    </source>
</evidence>
<gene>
    <name evidence="2" type="ORF">AAFF_G00284330</name>
</gene>
<feature type="compositionally biased region" description="Low complexity" evidence="1">
    <location>
        <begin position="70"/>
        <end position="79"/>
    </location>
</feature>
<sequence length="200" mass="21554">MSRALALRFWGGPRASLQPTAAIAPPHAAGSARHRLCSLGCFCGERDGRNHSRLPRMKTSGCGQTRAVLSSSSQTTSPTLAGPTDSQGREEERTGRQARAKYLSYAKSWEIKGASCPHLSQAAPGVRITERGEGIRSEGKIRGEINESICARLPRRESGNETQPRCFRAPDSKSALISVPITGTPLQRRRQAIMTEGAMG</sequence>
<dbReference type="AlphaFoldDB" id="A0AAD7X140"/>
<organism evidence="2 3">
    <name type="scientific">Aldrovandia affinis</name>
    <dbReference type="NCBI Taxonomy" id="143900"/>
    <lineage>
        <taxon>Eukaryota</taxon>
        <taxon>Metazoa</taxon>
        <taxon>Chordata</taxon>
        <taxon>Craniata</taxon>
        <taxon>Vertebrata</taxon>
        <taxon>Euteleostomi</taxon>
        <taxon>Actinopterygii</taxon>
        <taxon>Neopterygii</taxon>
        <taxon>Teleostei</taxon>
        <taxon>Notacanthiformes</taxon>
        <taxon>Halosauridae</taxon>
        <taxon>Aldrovandia</taxon>
    </lineage>
</organism>
<reference evidence="2" key="1">
    <citation type="journal article" date="2023" name="Science">
        <title>Genome structures resolve the early diversification of teleost fishes.</title>
        <authorList>
            <person name="Parey E."/>
            <person name="Louis A."/>
            <person name="Montfort J."/>
            <person name="Bouchez O."/>
            <person name="Roques C."/>
            <person name="Iampietro C."/>
            <person name="Lluch J."/>
            <person name="Castinel A."/>
            <person name="Donnadieu C."/>
            <person name="Desvignes T."/>
            <person name="Floi Bucao C."/>
            <person name="Jouanno E."/>
            <person name="Wen M."/>
            <person name="Mejri S."/>
            <person name="Dirks R."/>
            <person name="Jansen H."/>
            <person name="Henkel C."/>
            <person name="Chen W.J."/>
            <person name="Zahm M."/>
            <person name="Cabau C."/>
            <person name="Klopp C."/>
            <person name="Thompson A.W."/>
            <person name="Robinson-Rechavi M."/>
            <person name="Braasch I."/>
            <person name="Lecointre G."/>
            <person name="Bobe J."/>
            <person name="Postlethwait J.H."/>
            <person name="Berthelot C."/>
            <person name="Roest Crollius H."/>
            <person name="Guiguen Y."/>
        </authorList>
    </citation>
    <scope>NUCLEOTIDE SEQUENCE</scope>
    <source>
        <strain evidence="2">NC1722</strain>
    </source>
</reference>
<name>A0AAD7X140_9TELE</name>
<dbReference type="EMBL" id="JAINUG010000004">
    <property type="protein sequence ID" value="KAJ8417206.1"/>
    <property type="molecule type" value="Genomic_DNA"/>
</dbReference>
<comment type="caution">
    <text evidence="2">The sequence shown here is derived from an EMBL/GenBank/DDBJ whole genome shotgun (WGS) entry which is preliminary data.</text>
</comment>
<accession>A0AAD7X140</accession>